<comment type="caution">
    <text evidence="1">The sequence shown here is derived from an EMBL/GenBank/DDBJ whole genome shotgun (WGS) entry which is preliminary data.</text>
</comment>
<organism evidence="1 2">
    <name type="scientific">Prosthecobacter algae</name>
    <dbReference type="NCBI Taxonomy" id="1144682"/>
    <lineage>
        <taxon>Bacteria</taxon>
        <taxon>Pseudomonadati</taxon>
        <taxon>Verrucomicrobiota</taxon>
        <taxon>Verrucomicrobiia</taxon>
        <taxon>Verrucomicrobiales</taxon>
        <taxon>Verrucomicrobiaceae</taxon>
        <taxon>Prosthecobacter</taxon>
    </lineage>
</organism>
<reference evidence="2" key="1">
    <citation type="journal article" date="2019" name="Int. J. Syst. Evol. Microbiol.">
        <title>The Global Catalogue of Microorganisms (GCM) 10K type strain sequencing project: providing services to taxonomists for standard genome sequencing and annotation.</title>
        <authorList>
            <consortium name="The Broad Institute Genomics Platform"/>
            <consortium name="The Broad Institute Genome Sequencing Center for Infectious Disease"/>
            <person name="Wu L."/>
            <person name="Ma J."/>
        </authorList>
    </citation>
    <scope>NUCLEOTIDE SEQUENCE [LARGE SCALE GENOMIC DNA]</scope>
    <source>
        <strain evidence="2">JCM 18053</strain>
    </source>
</reference>
<evidence type="ECO:0000313" key="1">
    <source>
        <dbReference type="EMBL" id="GAA5142414.1"/>
    </source>
</evidence>
<accession>A0ABP9P8B1</accession>
<dbReference type="EMBL" id="BAABIA010000005">
    <property type="protein sequence ID" value="GAA5142414.1"/>
    <property type="molecule type" value="Genomic_DNA"/>
</dbReference>
<gene>
    <name evidence="1" type="ORF">GCM10023213_28330</name>
</gene>
<sequence length="153" mass="18025">MRQKMKRLIEFFFSKKIYGAPLITQKEMISEITYDWAIKSSKRCVFLKIAASRPSFLPTSDCLIFSFGDIHECVDASTKLCDTIIEYATDNKNHKVRGEHISKHFDKWEFRISKETQMVRIIYLGYNTCGLLFPVKFFEMLSKELDDITEERN</sequence>
<protein>
    <submittedName>
        <fullName evidence="1">Uncharacterized protein</fullName>
    </submittedName>
</protein>
<proteinExistence type="predicted"/>
<dbReference type="Proteomes" id="UP001499852">
    <property type="component" value="Unassembled WGS sequence"/>
</dbReference>
<name>A0ABP9P8B1_9BACT</name>
<keyword evidence="2" id="KW-1185">Reference proteome</keyword>
<evidence type="ECO:0000313" key="2">
    <source>
        <dbReference type="Proteomes" id="UP001499852"/>
    </source>
</evidence>